<dbReference type="SUPFAM" id="SSF52540">
    <property type="entry name" value="P-loop containing nucleoside triphosphate hydrolases"/>
    <property type="match status" value="1"/>
</dbReference>
<evidence type="ECO:0000256" key="3">
    <source>
        <dbReference type="ARBA" id="ARBA00022475"/>
    </source>
</evidence>
<evidence type="ECO:0000256" key="1">
    <source>
        <dbReference type="ARBA" id="ARBA00004429"/>
    </source>
</evidence>
<dbReference type="InterPro" id="IPR003838">
    <property type="entry name" value="ABC3_permease_C"/>
</dbReference>
<evidence type="ECO:0000256" key="9">
    <source>
        <dbReference type="ARBA" id="ARBA00023136"/>
    </source>
</evidence>
<dbReference type="InterPro" id="IPR027417">
    <property type="entry name" value="P-loop_NTPase"/>
</dbReference>
<dbReference type="InterPro" id="IPR017871">
    <property type="entry name" value="ABC_transporter-like_CS"/>
</dbReference>
<keyword evidence="8 13" id="KW-1133">Transmembrane helix</keyword>
<dbReference type="Proteomes" id="UP001501295">
    <property type="component" value="Unassembled WGS sequence"/>
</dbReference>
<feature type="transmembrane region" description="Helical" evidence="13">
    <location>
        <begin position="549"/>
        <end position="570"/>
    </location>
</feature>
<keyword evidence="7" id="KW-0067">ATP-binding</keyword>
<keyword evidence="4" id="KW-0997">Cell inner membrane</keyword>
<keyword evidence="16" id="KW-1185">Reference proteome</keyword>
<dbReference type="CDD" id="cd03255">
    <property type="entry name" value="ABC_MJ0796_LolCDE_FtsE"/>
    <property type="match status" value="1"/>
</dbReference>
<feature type="region of interest" description="Disordered" evidence="12">
    <location>
        <begin position="238"/>
        <end position="261"/>
    </location>
</feature>
<protein>
    <submittedName>
        <fullName evidence="15">MacB family efflux pump subunit</fullName>
    </submittedName>
</protein>
<keyword evidence="3" id="KW-1003">Cell membrane</keyword>
<comment type="similarity">
    <text evidence="11">Belongs to the ABC transporter superfamily. Macrolide exporter (TC 3.A.1.122) family.</text>
</comment>
<dbReference type="InterPro" id="IPR017911">
    <property type="entry name" value="MacB-like_ATP-bd"/>
</dbReference>
<keyword evidence="9 13" id="KW-0472">Membrane</keyword>
<feature type="domain" description="ABC transporter" evidence="14">
    <location>
        <begin position="17"/>
        <end position="255"/>
    </location>
</feature>
<keyword evidence="5 13" id="KW-0812">Transmembrane</keyword>
<keyword evidence="2" id="KW-0813">Transport</keyword>
<evidence type="ECO:0000256" key="2">
    <source>
        <dbReference type="ARBA" id="ARBA00022448"/>
    </source>
</evidence>
<dbReference type="Pfam" id="PF02687">
    <property type="entry name" value="FtsX"/>
    <property type="match status" value="1"/>
</dbReference>
<evidence type="ECO:0000256" key="4">
    <source>
        <dbReference type="ARBA" id="ARBA00022519"/>
    </source>
</evidence>
<evidence type="ECO:0000256" key="10">
    <source>
        <dbReference type="ARBA" id="ARBA00038076"/>
    </source>
</evidence>
<evidence type="ECO:0000256" key="13">
    <source>
        <dbReference type="SAM" id="Phobius"/>
    </source>
</evidence>
<dbReference type="PROSITE" id="PS00211">
    <property type="entry name" value="ABC_TRANSPORTER_1"/>
    <property type="match status" value="1"/>
</dbReference>
<evidence type="ECO:0000256" key="7">
    <source>
        <dbReference type="ARBA" id="ARBA00022840"/>
    </source>
</evidence>
<comment type="subcellular location">
    <subcellularLocation>
        <location evidence="1">Cell inner membrane</location>
        <topology evidence="1">Multi-pass membrane protein</topology>
    </subcellularLocation>
</comment>
<evidence type="ECO:0000256" key="8">
    <source>
        <dbReference type="ARBA" id="ARBA00022989"/>
    </source>
</evidence>
<dbReference type="InterPro" id="IPR003593">
    <property type="entry name" value="AAA+_ATPase"/>
</dbReference>
<dbReference type="PANTHER" id="PTHR24220:SF689">
    <property type="entry name" value="LIPOPROTEIN-RELEASING SYSTEM ATP-BINDING PROTEIN LOLD"/>
    <property type="match status" value="1"/>
</dbReference>
<dbReference type="InterPro" id="IPR025857">
    <property type="entry name" value="MacB_PCD"/>
</dbReference>
<dbReference type="RefSeq" id="WP_345376251.1">
    <property type="nucleotide sequence ID" value="NZ_BAABLM010000005.1"/>
</dbReference>
<feature type="transmembrane region" description="Helical" evidence="13">
    <location>
        <begin position="633"/>
        <end position="658"/>
    </location>
</feature>
<comment type="caution">
    <text evidence="15">The sequence shown here is derived from an EMBL/GenBank/DDBJ whole genome shotgun (WGS) entry which is preliminary data.</text>
</comment>
<evidence type="ECO:0000256" key="6">
    <source>
        <dbReference type="ARBA" id="ARBA00022741"/>
    </source>
</evidence>
<dbReference type="InterPro" id="IPR015854">
    <property type="entry name" value="ABC_transpr_LolD-like"/>
</dbReference>
<organism evidence="15 16">
    <name type="scientific">Frondihabitans cladoniiphilus</name>
    <dbReference type="NCBI Taxonomy" id="715785"/>
    <lineage>
        <taxon>Bacteria</taxon>
        <taxon>Bacillati</taxon>
        <taxon>Actinomycetota</taxon>
        <taxon>Actinomycetes</taxon>
        <taxon>Micrococcales</taxon>
        <taxon>Microbacteriaceae</taxon>
        <taxon>Frondihabitans</taxon>
    </lineage>
</organism>
<proteinExistence type="inferred from homology"/>
<dbReference type="SMART" id="SM00382">
    <property type="entry name" value="AAA"/>
    <property type="match status" value="1"/>
</dbReference>
<evidence type="ECO:0000256" key="12">
    <source>
        <dbReference type="SAM" id="MobiDB-lite"/>
    </source>
</evidence>
<dbReference type="Gene3D" id="3.40.50.300">
    <property type="entry name" value="P-loop containing nucleotide triphosphate hydrolases"/>
    <property type="match status" value="1"/>
</dbReference>
<dbReference type="InterPro" id="IPR003439">
    <property type="entry name" value="ABC_transporter-like_ATP-bd"/>
</dbReference>
<evidence type="ECO:0000313" key="15">
    <source>
        <dbReference type="EMBL" id="GAA4679151.1"/>
    </source>
</evidence>
<evidence type="ECO:0000256" key="5">
    <source>
        <dbReference type="ARBA" id="ARBA00022692"/>
    </source>
</evidence>
<evidence type="ECO:0000313" key="16">
    <source>
        <dbReference type="Proteomes" id="UP001501295"/>
    </source>
</evidence>
<name>A0ABP8W4Y7_9MICO</name>
<dbReference type="PANTHER" id="PTHR24220">
    <property type="entry name" value="IMPORT ATP-BINDING PROTEIN"/>
    <property type="match status" value="1"/>
</dbReference>
<accession>A0ABP8W4Y7</accession>
<dbReference type="Pfam" id="PF00005">
    <property type="entry name" value="ABC_tran"/>
    <property type="match status" value="1"/>
</dbReference>
<dbReference type="EMBL" id="BAABLM010000005">
    <property type="protein sequence ID" value="GAA4679151.1"/>
    <property type="molecule type" value="Genomic_DNA"/>
</dbReference>
<dbReference type="Pfam" id="PF12704">
    <property type="entry name" value="MacB_PCD"/>
    <property type="match status" value="1"/>
</dbReference>
<comment type="similarity">
    <text evidence="10">Belongs to the ABC-4 integral membrane protein family.</text>
</comment>
<evidence type="ECO:0000259" key="14">
    <source>
        <dbReference type="PROSITE" id="PS50893"/>
    </source>
</evidence>
<dbReference type="PROSITE" id="PS50893">
    <property type="entry name" value="ABC_TRANSPORTER_2"/>
    <property type="match status" value="1"/>
</dbReference>
<feature type="transmembrane region" description="Helical" evidence="13">
    <location>
        <begin position="599"/>
        <end position="627"/>
    </location>
</feature>
<evidence type="ECO:0000256" key="11">
    <source>
        <dbReference type="ARBA" id="ARBA00038388"/>
    </source>
</evidence>
<gene>
    <name evidence="15" type="ORF">GCM10025780_25210</name>
</gene>
<sequence length="668" mass="69057">MIDEPSPRPPGAGHPLLEIRDLGRVYGSGPTATTALASVNLTVMPGELVAIVGPSGSGKSTLLNILGLLDSPTAGLHRFAGVDVSDLSERERNALRSEKVGFVFQDSHVLLDDSAAVNVSLGLKIQGIPRPERRTRVGAALADLGMTGRADEKAQNLSGGERQRVAIARAMATDPSLLLADEPTGALDTENTARIIDHLLAVNRAGTTVLVITHDETVAAAATRVVRLINGVLDDGVRAPGSAEHDAPEKTTDSSNSRLHGWPRLLPGLRRRLTDEALDAISSHSGRPGRTVLLLTAFLLGAGGLVCSLGVSQSAAVQVSERLTRAGLDEVVVRAGDQAAAIRTGFYDRADSTSPIASIEHLDGVREVGFVAAVPSSNAPLTLLDPTTVPAQQIFAGPVRVADAEYLRVQGATVRPSHGVGLLDNTWGGRVAVLGRSAAHELGIAAARTGAAVWIGGERVDVVGILDDTGRDPLLDRSVILSPTVASSLTIDDPQLVVRTEPGFPAPLAAAIPLAVSIDQPESVKVETVADLRSLHTGVVSDLGTLIGISSWILLALATLSAATAMYLSVQARAREVALRRAIGASRLSIWRLFTCEGLMIGAAGGLAGSTLGLCGVLAVCAVQAWTPVLDPGVLVGGIVAGCATGVLSAAYPALIAARLDPATAFRR</sequence>
<feature type="compositionally biased region" description="Basic and acidic residues" evidence="12">
    <location>
        <begin position="243"/>
        <end position="252"/>
    </location>
</feature>
<keyword evidence="6" id="KW-0547">Nucleotide-binding</keyword>
<reference evidence="16" key="1">
    <citation type="journal article" date="2019" name="Int. J. Syst. Evol. Microbiol.">
        <title>The Global Catalogue of Microorganisms (GCM) 10K type strain sequencing project: providing services to taxonomists for standard genome sequencing and annotation.</title>
        <authorList>
            <consortium name="The Broad Institute Genomics Platform"/>
            <consortium name="The Broad Institute Genome Sequencing Center for Infectious Disease"/>
            <person name="Wu L."/>
            <person name="Ma J."/>
        </authorList>
    </citation>
    <scope>NUCLEOTIDE SEQUENCE [LARGE SCALE GENOMIC DNA]</scope>
    <source>
        <strain evidence="16">JCM 18956</strain>
    </source>
</reference>